<keyword evidence="4" id="KW-1185">Reference proteome</keyword>
<evidence type="ECO:0000313" key="2">
    <source>
        <dbReference type="EMBL" id="CAI4020449.1"/>
    </source>
</evidence>
<dbReference type="SMART" id="SM00316">
    <property type="entry name" value="S1"/>
    <property type="match status" value="1"/>
</dbReference>
<dbReference type="EMBL" id="CAMXCT020006811">
    <property type="protein sequence ID" value="CAL1173824.1"/>
    <property type="molecule type" value="Genomic_DNA"/>
</dbReference>
<proteinExistence type="predicted"/>
<dbReference type="Gene3D" id="2.40.50.140">
    <property type="entry name" value="Nucleic acid-binding proteins"/>
    <property type="match status" value="1"/>
</dbReference>
<dbReference type="OrthoDB" id="447631at2759"/>
<dbReference type="AlphaFoldDB" id="A0A9P1GSH8"/>
<reference evidence="3 4" key="2">
    <citation type="submission" date="2024-05" db="EMBL/GenBank/DDBJ databases">
        <authorList>
            <person name="Chen Y."/>
            <person name="Shah S."/>
            <person name="Dougan E. K."/>
            <person name="Thang M."/>
            <person name="Chan C."/>
        </authorList>
    </citation>
    <scope>NUCLEOTIDE SEQUENCE [LARGE SCALE GENOMIC DNA]</scope>
</reference>
<dbReference type="PROSITE" id="PS50126">
    <property type="entry name" value="S1"/>
    <property type="match status" value="1"/>
</dbReference>
<evidence type="ECO:0000259" key="1">
    <source>
        <dbReference type="PROSITE" id="PS50126"/>
    </source>
</evidence>
<name>A0A9P1GSH8_9DINO</name>
<dbReference type="Pfam" id="PF00575">
    <property type="entry name" value="S1"/>
    <property type="match status" value="1"/>
</dbReference>
<sequence>MVTSIMPNRKAATAFSDVGLVGLAPVPAQDSPTLLYLSMASKSLLRAVPPPGGRPQVGSRCDGLVSHVKDFGIHVILGDGRAGLGHAGFLHVSKMAGHVASTHEAFKVGDKLTVQVIGDRGNLELSTKDLGMEDLDRSKWFQAKVYNIKAFGIFVEVL</sequence>
<dbReference type="EMBL" id="CAMXCT010006811">
    <property type="protein sequence ID" value="CAI4020449.1"/>
    <property type="molecule type" value="Genomic_DNA"/>
</dbReference>
<feature type="domain" description="S1 motif" evidence="1">
    <location>
        <begin position="58"/>
        <end position="117"/>
    </location>
</feature>
<dbReference type="InterPro" id="IPR012340">
    <property type="entry name" value="NA-bd_OB-fold"/>
</dbReference>
<reference evidence="2" key="1">
    <citation type="submission" date="2022-10" db="EMBL/GenBank/DDBJ databases">
        <authorList>
            <person name="Chen Y."/>
            <person name="Dougan E. K."/>
            <person name="Chan C."/>
            <person name="Rhodes N."/>
            <person name="Thang M."/>
        </authorList>
    </citation>
    <scope>NUCLEOTIDE SEQUENCE</scope>
</reference>
<gene>
    <name evidence="2" type="ORF">C1SCF055_LOCUS44865</name>
</gene>
<organism evidence="2">
    <name type="scientific">Cladocopium goreaui</name>
    <dbReference type="NCBI Taxonomy" id="2562237"/>
    <lineage>
        <taxon>Eukaryota</taxon>
        <taxon>Sar</taxon>
        <taxon>Alveolata</taxon>
        <taxon>Dinophyceae</taxon>
        <taxon>Suessiales</taxon>
        <taxon>Symbiodiniaceae</taxon>
        <taxon>Cladocopium</taxon>
    </lineage>
</organism>
<dbReference type="EMBL" id="CAMXCT030006811">
    <property type="protein sequence ID" value="CAL4807761.1"/>
    <property type="molecule type" value="Genomic_DNA"/>
</dbReference>
<dbReference type="GO" id="GO:0003676">
    <property type="term" value="F:nucleic acid binding"/>
    <property type="evidence" value="ECO:0007669"/>
    <property type="project" value="InterPro"/>
</dbReference>
<evidence type="ECO:0000313" key="4">
    <source>
        <dbReference type="Proteomes" id="UP001152797"/>
    </source>
</evidence>
<protein>
    <recommendedName>
        <fullName evidence="1">S1 motif domain-containing protein</fullName>
    </recommendedName>
</protein>
<comment type="caution">
    <text evidence="2">The sequence shown here is derived from an EMBL/GenBank/DDBJ whole genome shotgun (WGS) entry which is preliminary data.</text>
</comment>
<accession>A0A9P1GSH8</accession>
<dbReference type="InterPro" id="IPR003029">
    <property type="entry name" value="S1_domain"/>
</dbReference>
<dbReference type="Proteomes" id="UP001152797">
    <property type="component" value="Unassembled WGS sequence"/>
</dbReference>
<evidence type="ECO:0000313" key="3">
    <source>
        <dbReference type="EMBL" id="CAL4807761.1"/>
    </source>
</evidence>
<dbReference type="SUPFAM" id="SSF50249">
    <property type="entry name" value="Nucleic acid-binding proteins"/>
    <property type="match status" value="1"/>
</dbReference>